<evidence type="ECO:0000313" key="2">
    <source>
        <dbReference type="Proteomes" id="UP000030003"/>
    </source>
</evidence>
<dbReference type="AlphaFoldDB" id="A0A0A0M6T1"/>
<protein>
    <submittedName>
        <fullName evidence="1">Uncharacterized protein</fullName>
    </submittedName>
</protein>
<dbReference type="EMBL" id="AVBH01000055">
    <property type="protein sequence ID" value="KGO98718.1"/>
    <property type="molecule type" value="Genomic_DNA"/>
</dbReference>
<dbReference type="STRING" id="1385515.GCA_000423325_00661"/>
<comment type="caution">
    <text evidence="1">The sequence shown here is derived from an EMBL/GenBank/DDBJ whole genome shotgun (WGS) entry which is preliminary data.</text>
</comment>
<proteinExistence type="predicted"/>
<dbReference type="Proteomes" id="UP000030003">
    <property type="component" value="Unassembled WGS sequence"/>
</dbReference>
<name>A0A0A0M6T1_9GAMM</name>
<gene>
    <name evidence="1" type="ORF">N791_14220</name>
</gene>
<evidence type="ECO:0000313" key="1">
    <source>
        <dbReference type="EMBL" id="KGO98718.1"/>
    </source>
</evidence>
<keyword evidence="2" id="KW-1185">Reference proteome</keyword>
<dbReference type="OrthoDB" id="6025454at2"/>
<reference evidence="1 2" key="1">
    <citation type="submission" date="2013-08" db="EMBL/GenBank/DDBJ databases">
        <title>Genomic analysis of Lysobacter defluvii.</title>
        <authorList>
            <person name="Wang Q."/>
            <person name="Wang G."/>
        </authorList>
    </citation>
    <scope>NUCLEOTIDE SEQUENCE [LARGE SCALE GENOMIC DNA]</scope>
    <source>
        <strain evidence="1 2">IMMIB APB-9</strain>
    </source>
</reference>
<organism evidence="1 2">
    <name type="scientific">Lysobacter defluvii IMMIB APB-9 = DSM 18482</name>
    <dbReference type="NCBI Taxonomy" id="1385515"/>
    <lineage>
        <taxon>Bacteria</taxon>
        <taxon>Pseudomonadati</taxon>
        <taxon>Pseudomonadota</taxon>
        <taxon>Gammaproteobacteria</taxon>
        <taxon>Lysobacterales</taxon>
        <taxon>Lysobacteraceae</taxon>
        <taxon>Novilysobacter</taxon>
    </lineage>
</organism>
<sequence>MSSISNNPGLDPAALRLGLDQVAFDDPRQRGAGEPAEVTDSASVEVIEQVRGPLADPGETVLQLQAWDGVAPRLLQGEPILEQQLAAQPLATAADQGVEAVLAALY</sequence>
<dbReference type="RefSeq" id="WP_027069160.1">
    <property type="nucleotide sequence ID" value="NZ_AUHT01000005.1"/>
</dbReference>
<accession>A0A0A0M6T1</accession>